<evidence type="ECO:0000313" key="2">
    <source>
        <dbReference type="EMBL" id="KRO94425.1"/>
    </source>
</evidence>
<evidence type="ECO:0008006" key="4">
    <source>
        <dbReference type="Google" id="ProtNLM"/>
    </source>
</evidence>
<reference evidence="2 3" key="1">
    <citation type="submission" date="2015-10" db="EMBL/GenBank/DDBJ databases">
        <title>Metagenome-Assembled Genomes uncover a global brackish microbiome.</title>
        <authorList>
            <person name="Hugerth L.W."/>
            <person name="Larsson J."/>
            <person name="Alneberg J."/>
            <person name="Lindh M.V."/>
            <person name="Legrand C."/>
            <person name="Pinhassi J."/>
            <person name="Andersson A.F."/>
        </authorList>
    </citation>
    <scope>NUCLEOTIDE SEQUENCE [LARGE SCALE GENOMIC DNA]</scope>
    <source>
        <strain evidence="2">BACL1 MAG-120820-bin45</strain>
    </source>
</reference>
<feature type="non-terminal residue" evidence="2">
    <location>
        <position position="200"/>
    </location>
</feature>
<sequence length="200" mass="23111">MKIVIRKIHKYLSLFISIQLLLWTISGIYFAYNQIELVRGEHLRNQSYDEIDFNLQELPPITARSVRTFVRLEEPLIQIETGKDTIYLKSDGSAATQIDLDQAMEIVRAKTSLQALAAVEIFEVPAGAEYRGRSLPLYQITTDHQDNINAYVDAWTGEIVAIRSSSWRLWDFMWGLHIMDYVDRDNINNILMKVFSILAL</sequence>
<name>A0A0R2U4K5_9GAMM</name>
<protein>
    <recommendedName>
        <fullName evidence="4">PepSY domain-containing protein</fullName>
    </recommendedName>
</protein>
<comment type="caution">
    <text evidence="2">The sequence shown here is derived from an EMBL/GenBank/DDBJ whole genome shotgun (WGS) entry which is preliminary data.</text>
</comment>
<accession>A0A0R2U4K5</accession>
<proteinExistence type="predicted"/>
<dbReference type="Proteomes" id="UP000051027">
    <property type="component" value="Unassembled WGS sequence"/>
</dbReference>
<gene>
    <name evidence="2" type="ORF">ABS10_07195</name>
</gene>
<evidence type="ECO:0000313" key="3">
    <source>
        <dbReference type="Proteomes" id="UP000051027"/>
    </source>
</evidence>
<organism evidence="2 3">
    <name type="scientific">SAR86 cluster bacterium BACL1 MAG-120820-bin45</name>
    <dbReference type="NCBI Taxonomy" id="1655612"/>
    <lineage>
        <taxon>Bacteria</taxon>
        <taxon>Pseudomonadati</taxon>
        <taxon>Pseudomonadota</taxon>
        <taxon>Gammaproteobacteria</taxon>
        <taxon>SAR86 cluster</taxon>
    </lineage>
</organism>
<keyword evidence="1" id="KW-0812">Transmembrane</keyword>
<evidence type="ECO:0000256" key="1">
    <source>
        <dbReference type="SAM" id="Phobius"/>
    </source>
</evidence>
<dbReference type="AlphaFoldDB" id="A0A0R2U4K5"/>
<dbReference type="EMBL" id="LICS01000097">
    <property type="protein sequence ID" value="KRO94425.1"/>
    <property type="molecule type" value="Genomic_DNA"/>
</dbReference>
<feature type="transmembrane region" description="Helical" evidence="1">
    <location>
        <begin position="12"/>
        <end position="32"/>
    </location>
</feature>
<keyword evidence="1" id="KW-0472">Membrane</keyword>
<dbReference type="STRING" id="1655612.ABS10_07195"/>
<keyword evidence="1" id="KW-1133">Transmembrane helix</keyword>